<reference evidence="2 3" key="1">
    <citation type="journal article" date="2011" name="Genome Biol.">
        <title>Genome sequence of the insect pathogenic fungus Cordyceps militaris, a valued traditional Chinese medicine.</title>
        <authorList>
            <person name="Zheng P."/>
            <person name="Xia Y."/>
            <person name="Xiao G."/>
            <person name="Xiong C."/>
            <person name="Hu X."/>
            <person name="Zhang S."/>
            <person name="Zheng H."/>
            <person name="Huang Y."/>
            <person name="Zhou Y."/>
            <person name="Wang S."/>
            <person name="Zhao G.P."/>
            <person name="Liu X."/>
            <person name="St Leger R.J."/>
            <person name="Wang C."/>
        </authorList>
    </citation>
    <scope>NUCLEOTIDE SEQUENCE [LARGE SCALE GENOMIC DNA]</scope>
    <source>
        <strain evidence="2 3">CM01</strain>
    </source>
</reference>
<feature type="region of interest" description="Disordered" evidence="1">
    <location>
        <begin position="203"/>
        <end position="242"/>
    </location>
</feature>
<gene>
    <name evidence="2" type="ORF">CCM_00335</name>
</gene>
<dbReference type="Proteomes" id="UP000001610">
    <property type="component" value="Unassembled WGS sequence"/>
</dbReference>
<dbReference type="KEGG" id="cmt:CCM_00335"/>
<dbReference type="EMBL" id="JH126399">
    <property type="protein sequence ID" value="EGX95681.1"/>
    <property type="molecule type" value="Genomic_DNA"/>
</dbReference>
<dbReference type="GeneID" id="18162370"/>
<dbReference type="RefSeq" id="XP_006665558.1">
    <property type="nucleotide sequence ID" value="XM_006665495.1"/>
</dbReference>
<sequence length="662" mass="70720">MAGFWDEMSSYGLPNTATSAGRVAVAILLVPARWLIEVSNNPTLSTLSRSLVRNVVSGHQLSLFWANWKEAMKLGPCVVRDGWISWADGGQASGDGWPSRTMPYFAHGSSWQLVRAAAKLRLTRPVALQLGEPRLALLDARPPSTSSKSQLASTAIAGLATSDSLDSGKFFPSAERLNAKFGLEIHRGAADVMKGVVEAGRATKNRNTERGAVLSRNGAEERSQAKAHGEAADIQDPTRMTKHGQSSLVRIVHDCVSVVRPGYAQLSCIRPRKDISENLEAVPATQNRRTAALRELGSPMYEVNRQLCGGRGGGEAVSTSLGSQAALPFQEACWLAQRTGQGAKNSQVDCQTPRTFLGASQGYIISKTETESGKAQKMASDLIGGGQPPRDGKPEMVQCIAIGHSDEVEQVGQASEQANESGCGIACGDVVEKKAVTVCEGRSFVTRASEMAGGLASTGGAGRDYSGFKALEMRLPSACWRSWPTKFTGTGAAKVTRGAERAHGPHSSVAWYLGSIRLVSRRRIVGECNVQRNLVAGRLVLELEICPIPGSLCYLQSYLYVALERASVVPVAGEVQARRGPLLSWQTVTYRVAACNRRKAAGHASCIHFCEVVLCAPACTGEAVFAPAGRHLSSLPVSHEEGEPAAHPQMGPTTRKKKSPKW</sequence>
<protein>
    <submittedName>
        <fullName evidence="2">Uncharacterized protein</fullName>
    </submittedName>
</protein>
<dbReference type="HOGENOM" id="CLU_414476_0_0_1"/>
<evidence type="ECO:0000313" key="2">
    <source>
        <dbReference type="EMBL" id="EGX95681.1"/>
    </source>
</evidence>
<dbReference type="AlphaFoldDB" id="G3J3F1"/>
<keyword evidence="3" id="KW-1185">Reference proteome</keyword>
<feature type="region of interest" description="Disordered" evidence="1">
    <location>
        <begin position="636"/>
        <end position="662"/>
    </location>
</feature>
<dbReference type="VEuPathDB" id="FungiDB:CCM_00335"/>
<evidence type="ECO:0000313" key="3">
    <source>
        <dbReference type="Proteomes" id="UP000001610"/>
    </source>
</evidence>
<name>G3J3F1_CORMM</name>
<proteinExistence type="predicted"/>
<evidence type="ECO:0000256" key="1">
    <source>
        <dbReference type="SAM" id="MobiDB-lite"/>
    </source>
</evidence>
<accession>G3J3F1</accession>
<dbReference type="InParanoid" id="G3J3F1"/>
<organism evidence="2 3">
    <name type="scientific">Cordyceps militaris (strain CM01)</name>
    <name type="common">Caterpillar fungus</name>
    <dbReference type="NCBI Taxonomy" id="983644"/>
    <lineage>
        <taxon>Eukaryota</taxon>
        <taxon>Fungi</taxon>
        <taxon>Dikarya</taxon>
        <taxon>Ascomycota</taxon>
        <taxon>Pezizomycotina</taxon>
        <taxon>Sordariomycetes</taxon>
        <taxon>Hypocreomycetidae</taxon>
        <taxon>Hypocreales</taxon>
        <taxon>Cordycipitaceae</taxon>
        <taxon>Cordyceps</taxon>
    </lineage>
</organism>
<feature type="compositionally biased region" description="Basic and acidic residues" evidence="1">
    <location>
        <begin position="218"/>
        <end position="231"/>
    </location>
</feature>